<proteinExistence type="predicted"/>
<comment type="caution">
    <text evidence="1">The sequence shown here is derived from an EMBL/GenBank/DDBJ whole genome shotgun (WGS) entry which is preliminary data.</text>
</comment>
<protein>
    <submittedName>
        <fullName evidence="1">Uncharacterized protein</fullName>
    </submittedName>
</protein>
<organism evidence="1 2">
    <name type="scientific">Marchantia polymorpha subsp. ruderalis</name>
    <dbReference type="NCBI Taxonomy" id="1480154"/>
    <lineage>
        <taxon>Eukaryota</taxon>
        <taxon>Viridiplantae</taxon>
        <taxon>Streptophyta</taxon>
        <taxon>Embryophyta</taxon>
        <taxon>Marchantiophyta</taxon>
        <taxon>Marchantiopsida</taxon>
        <taxon>Marchantiidae</taxon>
        <taxon>Marchantiales</taxon>
        <taxon>Marchantiaceae</taxon>
        <taxon>Marchantia</taxon>
    </lineage>
</organism>
<evidence type="ECO:0000313" key="1">
    <source>
        <dbReference type="EMBL" id="OAE28490.1"/>
    </source>
</evidence>
<sequence length="91" mass="10202">METEDDTSLEEEEVQSVRGIVDRSALRASSATTLTEISAEQAQNRILAEELVRQTQALEQSEAARRPDEELLGRLKSQCDELKTQRAEAEL</sequence>
<reference evidence="1" key="1">
    <citation type="submission" date="2016-03" db="EMBL/GenBank/DDBJ databases">
        <title>Mechanisms controlling the formation of the plant cell surface in tip-growing cells are functionally conserved among land plants.</title>
        <authorList>
            <person name="Honkanen S."/>
            <person name="Jones V.A."/>
            <person name="Morieri G."/>
            <person name="Champion C."/>
            <person name="Hetherington A.J."/>
            <person name="Kelly S."/>
            <person name="Saint-Marcoux D."/>
            <person name="Proust H."/>
            <person name="Prescott H."/>
            <person name="Dolan L."/>
        </authorList>
    </citation>
    <scope>NUCLEOTIDE SEQUENCE [LARGE SCALE GENOMIC DNA]</scope>
    <source>
        <tissue evidence="1">Whole gametophyte</tissue>
    </source>
</reference>
<accession>A0A176W5X9</accession>
<dbReference type="EMBL" id="LVLJ01001739">
    <property type="protein sequence ID" value="OAE28490.1"/>
    <property type="molecule type" value="Genomic_DNA"/>
</dbReference>
<keyword evidence="2" id="KW-1185">Reference proteome</keyword>
<dbReference type="AlphaFoldDB" id="A0A176W5X9"/>
<name>A0A176W5X9_MARPO</name>
<evidence type="ECO:0000313" key="2">
    <source>
        <dbReference type="Proteomes" id="UP000077202"/>
    </source>
</evidence>
<gene>
    <name evidence="1" type="ORF">AXG93_115s1810</name>
</gene>
<dbReference type="Proteomes" id="UP000077202">
    <property type="component" value="Unassembled WGS sequence"/>
</dbReference>